<dbReference type="AlphaFoldDB" id="A0A392R292"/>
<evidence type="ECO:0000313" key="2">
    <source>
        <dbReference type="Proteomes" id="UP000265520"/>
    </source>
</evidence>
<evidence type="ECO:0000313" key="1">
    <source>
        <dbReference type="EMBL" id="MCI30359.1"/>
    </source>
</evidence>
<dbReference type="Proteomes" id="UP000265520">
    <property type="component" value="Unassembled WGS sequence"/>
</dbReference>
<accession>A0A392R292</accession>
<name>A0A392R292_9FABA</name>
<organism evidence="1 2">
    <name type="scientific">Trifolium medium</name>
    <dbReference type="NCBI Taxonomy" id="97028"/>
    <lineage>
        <taxon>Eukaryota</taxon>
        <taxon>Viridiplantae</taxon>
        <taxon>Streptophyta</taxon>
        <taxon>Embryophyta</taxon>
        <taxon>Tracheophyta</taxon>
        <taxon>Spermatophyta</taxon>
        <taxon>Magnoliopsida</taxon>
        <taxon>eudicotyledons</taxon>
        <taxon>Gunneridae</taxon>
        <taxon>Pentapetalae</taxon>
        <taxon>rosids</taxon>
        <taxon>fabids</taxon>
        <taxon>Fabales</taxon>
        <taxon>Fabaceae</taxon>
        <taxon>Papilionoideae</taxon>
        <taxon>50 kb inversion clade</taxon>
        <taxon>NPAAA clade</taxon>
        <taxon>Hologalegina</taxon>
        <taxon>IRL clade</taxon>
        <taxon>Trifolieae</taxon>
        <taxon>Trifolium</taxon>
    </lineage>
</organism>
<proteinExistence type="predicted"/>
<feature type="non-terminal residue" evidence="1">
    <location>
        <position position="39"/>
    </location>
</feature>
<reference evidence="1 2" key="1">
    <citation type="journal article" date="2018" name="Front. Plant Sci.">
        <title>Red Clover (Trifolium pratense) and Zigzag Clover (T. medium) - A Picture of Genomic Similarities and Differences.</title>
        <authorList>
            <person name="Dluhosova J."/>
            <person name="Istvanek J."/>
            <person name="Nedelnik J."/>
            <person name="Repkova J."/>
        </authorList>
    </citation>
    <scope>NUCLEOTIDE SEQUENCE [LARGE SCALE GENOMIC DNA]</scope>
    <source>
        <strain evidence="2">cv. 10/8</strain>
        <tissue evidence="1">Leaf</tissue>
    </source>
</reference>
<dbReference type="EMBL" id="LXQA010178985">
    <property type="protein sequence ID" value="MCI30359.1"/>
    <property type="molecule type" value="Genomic_DNA"/>
</dbReference>
<keyword evidence="2" id="KW-1185">Reference proteome</keyword>
<sequence>MTWLDTRVDRFKNSNPIPEPVTYGYGGLDWILPANERVQ</sequence>
<protein>
    <submittedName>
        <fullName evidence="1">Uncharacterized protein</fullName>
    </submittedName>
</protein>
<comment type="caution">
    <text evidence="1">The sequence shown here is derived from an EMBL/GenBank/DDBJ whole genome shotgun (WGS) entry which is preliminary data.</text>
</comment>